<evidence type="ECO:0000256" key="3">
    <source>
        <dbReference type="SAM" id="MobiDB-lite"/>
    </source>
</evidence>
<sequence length="2133" mass="218246">MAGQQSYDQLNQETQDWTQDLIDQAVEKSLEDLQDKLTQKAGALQAMSTDPDLAGLPNVGTVVKDIGEFKSQVDNLTTVVTAVTSAVTAARSLNTLSCGEYETGPNKAYGSSVQLFENSSNAALNLLRAASAGLTAAALIPGAQALAIPGAGLGLTVQALEAIQAKVAAILSAISEIGTISGEMSGIVGDYMSVDPVGDARRLKAEYKGLPVQNNTGGGSSTPPPAQPTSGTGNPFSAIWDPLVLDLDRDGVEMTARGAPPVFWDGDGSGVSRMTTWVDPDDGLLVRDLDFDGLVDGQAELFGSESVNALDDLAQADSNGDGVIDARDAIWGSLRVWRDLDQDGQTDAGELETLTEAGIVSLDIANQGGQGSALADAVAQGFGRFTTVDGLTHEMAAVGLAQDGFVTNPSVPAGVTITAAILALPQLHGMGQAPDLRLAMALDPALQASVQALRDTGASLSGPEFHAAFEAMVQDWVGVEEAGFASKEAFAAAFLAQILQTRPGLGSGLLAAQELGTYEEILDSLALRFVIALAKSDLAEGHPETVFSPFALFAYDEVTGGISGFPETVVQGILDHLPPDRAGAIAALEQTLPLLSSLQWDFYDRNQAAFRADLSAWLSALDARGLTALAVDLASGAAHLAGTGAAETIRLPHSHFLSAADSDVMVVDAGQGNDLIQHDPVTDDALGEDVTTLLYAQGDGDDTVDAAGADHILHRIVLTDIASADAVIRMGADGFSPVITFRGGGSITFTGVTRADFALQVWFSDGVVADQFEIISGAGGLTNETIFGGIGDDQMDGGGGSDRLEGQGGDDTYHHFIGSGRDTVVELAFGGTDTLWLHDFDRSLMRVANVAGDAVLTFTGYSSEKVTLKGQFALGFFATEFANVVETIRFSDGSTLDARGLVELLYQGQMTNGNTAITGTSVAETFHIGRGFDTVTGGGGADVYIRDAGQTGADTVAGGGAEVVLAGLVQADVRLTKVGSSLLLNVPGTADLTIEDQFGTLGFGTVQRVTFGDGSYLTSDRIAALFTPVTAATILGLGTNDTLDGTSGADGFNGRGGDDLMRGGLGGDTYRWARNGGSDTITDLGNGSWVETDRLILTGVARSDLGIERLQNDDLRLTDLVTGKTLTVTQHFFGNSALEEIRLDGGVTLTLAEINAAAVRSGSAADDTLNGTSGAEALDGLAGQDQIDAGQGNDTLTGGLGNDTLAGREGTDTYVVAGLGQGQDLLIDATPTGVPDGDTLLLTGVTLADLQFRLMTETLGDDLLILIGAGGDSVQVKDMFSPNLFGEDFRGIWRLVLDDGTVLGRDDLRALAEIKGTSGADFIEGTTSDDVIRLDAGNDTVTGGGGGDDDFHWGAGDGDDLILVQGPASDAGLGRLHLEGLLPGDVALARMPNDDLRITNLATSEVLTLSGQFKVTFAGVVSGVSTLVFADGSTMDREALALALPLAGDGAANFIGGGFANDVLQGGAGADTLDGSMGSDLYLWSKGDGNDQIFDGSFVAGDIDIIALQDVLPGEASFARDPLDPYSLLVTIQATGEVLQIVSAFTTNPAVKMLRYADGSLLDLLELSDLPILGTSGADSMTGNELGTVFLAGTGNDTLDGGLGDDTYVWRPGDGSDRIYEAVNLDGGDVLRMEGVRLADAKFVRTAFDRLVVSVKGQPGSVAIYHALSEAGAGIERFVFDDGVLSFAEVRDRLALVTVSGGGGGNDTLIGSIGNELFLSDGGDDLIQSLGGRDRIVVGPGTGADRLEGFIGGAFGTVIEVQGGLVPDFATLLGLAAQVGADVLLTLAPGVSLTLAETQLSDLDPANFGFIPLPIDADGLLTGTLLADSILGGIGNDTFNGRAGGDTLVGDTGNDTFELRDGDGGDTIDGGAGIDGVVYYGAGNVTANLATGSLSVAGVVSQLTAVEMVATGGGADRFVGDALENAATLGEGADTAQGGSGADYLYGGGGNDNLQGQDDGDLLYGDTGDDLLNGGAGNDFLIGAVGADRLIGAAGNDLLNGNEGNDQLEGGGGNDILAGGEGADVLTGGSGADVFRFDWTTEGGDEVADFTTGLDRVELAANGFEALVPGLLQAAAFQSGTSDLALSLDVRVYFETDTGILRYDADGSGAGLAVVLATLTFGGIIGQTDILVT</sequence>
<reference evidence="4" key="1">
    <citation type="submission" date="2020-01" db="EMBL/GenBank/DDBJ databases">
        <authorList>
            <person name="Chen W.-M."/>
        </authorList>
    </citation>
    <scope>NUCLEOTIDE SEQUENCE</scope>
    <source>
        <strain evidence="4">CYK-10</strain>
    </source>
</reference>
<keyword evidence="5" id="KW-1185">Reference proteome</keyword>
<dbReference type="Pfam" id="PF00353">
    <property type="entry name" value="HemolysinCabind"/>
    <property type="match status" value="12"/>
</dbReference>
<proteinExistence type="predicted"/>
<evidence type="ECO:0000313" key="4">
    <source>
        <dbReference type="EMBL" id="NBZ86143.1"/>
    </source>
</evidence>
<dbReference type="SUPFAM" id="SSF51120">
    <property type="entry name" value="beta-Roll"/>
    <property type="match status" value="8"/>
</dbReference>
<comment type="subcellular location">
    <subcellularLocation>
        <location evidence="1">Secreted</location>
    </subcellularLocation>
</comment>
<dbReference type="InterPro" id="IPR001343">
    <property type="entry name" value="Hemolysn_Ca-bd"/>
</dbReference>
<organism evidence="4 5">
    <name type="scientific">Stagnihabitans tardus</name>
    <dbReference type="NCBI Taxonomy" id="2699202"/>
    <lineage>
        <taxon>Bacteria</taxon>
        <taxon>Pseudomonadati</taxon>
        <taxon>Pseudomonadota</taxon>
        <taxon>Alphaproteobacteria</taxon>
        <taxon>Rhodobacterales</taxon>
        <taxon>Paracoccaceae</taxon>
        <taxon>Stagnihabitans</taxon>
    </lineage>
</organism>
<dbReference type="PANTHER" id="PTHR38340:SF1">
    <property type="entry name" value="S-LAYER PROTEIN"/>
    <property type="match status" value="1"/>
</dbReference>
<dbReference type="GO" id="GO:0005576">
    <property type="term" value="C:extracellular region"/>
    <property type="evidence" value="ECO:0007669"/>
    <property type="project" value="UniProtKB-SubCell"/>
</dbReference>
<keyword evidence="2" id="KW-0964">Secreted</keyword>
<feature type="region of interest" description="Disordered" evidence="3">
    <location>
        <begin position="210"/>
        <end position="234"/>
    </location>
</feature>
<evidence type="ECO:0000256" key="1">
    <source>
        <dbReference type="ARBA" id="ARBA00004613"/>
    </source>
</evidence>
<evidence type="ECO:0000256" key="2">
    <source>
        <dbReference type="ARBA" id="ARBA00022525"/>
    </source>
</evidence>
<dbReference type="Proteomes" id="UP001193501">
    <property type="component" value="Unassembled WGS sequence"/>
</dbReference>
<accession>A0AAE4Y5K6</accession>
<dbReference type="InterPro" id="IPR050557">
    <property type="entry name" value="RTX_toxin/Mannuronan_C5-epim"/>
</dbReference>
<dbReference type="InterPro" id="IPR011049">
    <property type="entry name" value="Serralysin-like_metalloprot_C"/>
</dbReference>
<dbReference type="PROSITE" id="PS00330">
    <property type="entry name" value="HEMOLYSIN_CALCIUM"/>
    <property type="match status" value="4"/>
</dbReference>
<dbReference type="InterPro" id="IPR018511">
    <property type="entry name" value="Hemolysin-typ_Ca-bd_CS"/>
</dbReference>
<name>A0AAE4Y5K6_9RHOB</name>
<gene>
    <name evidence="4" type="ORF">GV832_00990</name>
</gene>
<comment type="caution">
    <text evidence="4">The sequence shown here is derived from an EMBL/GenBank/DDBJ whole genome shotgun (WGS) entry which is preliminary data.</text>
</comment>
<dbReference type="PANTHER" id="PTHR38340">
    <property type="entry name" value="S-LAYER PROTEIN"/>
    <property type="match status" value="1"/>
</dbReference>
<evidence type="ECO:0008006" key="6">
    <source>
        <dbReference type="Google" id="ProtNLM"/>
    </source>
</evidence>
<dbReference type="EMBL" id="JAABNR010000001">
    <property type="protein sequence ID" value="NBZ86143.1"/>
    <property type="molecule type" value="Genomic_DNA"/>
</dbReference>
<evidence type="ECO:0000313" key="5">
    <source>
        <dbReference type="Proteomes" id="UP001193501"/>
    </source>
</evidence>
<dbReference type="PRINTS" id="PR00313">
    <property type="entry name" value="CABNDNGRPT"/>
</dbReference>
<dbReference type="RefSeq" id="WP_168772943.1">
    <property type="nucleotide sequence ID" value="NZ_JAABNR010000001.1"/>
</dbReference>
<protein>
    <recommendedName>
        <fullName evidence="6">Calcium-binding protein</fullName>
    </recommendedName>
</protein>
<dbReference type="Gene3D" id="2.150.10.10">
    <property type="entry name" value="Serralysin-like metalloprotease, C-terminal"/>
    <property type="match status" value="6"/>
</dbReference>
<dbReference type="GO" id="GO:0005509">
    <property type="term" value="F:calcium ion binding"/>
    <property type="evidence" value="ECO:0007669"/>
    <property type="project" value="InterPro"/>
</dbReference>